<evidence type="ECO:0000256" key="2">
    <source>
        <dbReference type="ARBA" id="ARBA00022737"/>
    </source>
</evidence>
<evidence type="ECO:0000259" key="6">
    <source>
        <dbReference type="SMART" id="SM00602"/>
    </source>
</evidence>
<keyword evidence="3 5" id="KW-0472">Membrane</keyword>
<evidence type="ECO:0000256" key="4">
    <source>
        <dbReference type="ARBA" id="ARBA00023180"/>
    </source>
</evidence>
<dbReference type="Gene3D" id="2.130.10.10">
    <property type="entry name" value="YVTN repeat-like/Quinoprotein amine dehydrogenase"/>
    <property type="match status" value="1"/>
</dbReference>
<keyword evidence="2" id="KW-0677">Repeat</keyword>
<evidence type="ECO:0000256" key="3">
    <source>
        <dbReference type="ARBA" id="ARBA00023136"/>
    </source>
</evidence>
<keyword evidence="5" id="KW-1133">Transmembrane helix</keyword>
<name>A0AAN6GTL7_9BASI</name>
<evidence type="ECO:0000313" key="8">
    <source>
        <dbReference type="Proteomes" id="UP001176517"/>
    </source>
</evidence>
<dbReference type="Pfam" id="PF15901">
    <property type="entry name" value="Sortilin_C"/>
    <property type="match status" value="1"/>
</dbReference>
<dbReference type="SUPFAM" id="SSF110296">
    <property type="entry name" value="Oligoxyloglucan reducing end-specific cellobiohydrolase"/>
    <property type="match status" value="1"/>
</dbReference>
<comment type="caution">
    <text evidence="7">The sequence shown here is derived from an EMBL/GenBank/DDBJ whole genome shotgun (WGS) entry which is preliminary data.</text>
</comment>
<dbReference type="AlphaFoldDB" id="A0AAN6GTL7"/>
<protein>
    <submittedName>
        <fullName evidence="7">Vacuolar protein sorting/targeting protein PEP1</fullName>
    </submittedName>
</protein>
<dbReference type="PANTHER" id="PTHR12106:SF27">
    <property type="entry name" value="SORTILIN-RELATED RECEPTOR"/>
    <property type="match status" value="1"/>
</dbReference>
<proteinExistence type="predicted"/>
<gene>
    <name evidence="7" type="primary">VPS10_1</name>
    <name evidence="7" type="ORF">OC846_001096</name>
</gene>
<dbReference type="InterPro" id="IPR050310">
    <property type="entry name" value="VPS10-sortilin"/>
</dbReference>
<dbReference type="SMART" id="SM00602">
    <property type="entry name" value="VPS10"/>
    <property type="match status" value="1"/>
</dbReference>
<keyword evidence="5" id="KW-0812">Transmembrane</keyword>
<dbReference type="InterPro" id="IPR031777">
    <property type="entry name" value="Sortilin_C"/>
</dbReference>
<dbReference type="Gene3D" id="2.10.70.80">
    <property type="match status" value="1"/>
</dbReference>
<dbReference type="PANTHER" id="PTHR12106">
    <property type="entry name" value="SORTILIN RELATED"/>
    <property type="match status" value="1"/>
</dbReference>
<comment type="subcellular location">
    <subcellularLocation>
        <location evidence="1">Membrane</location>
    </subcellularLocation>
</comment>
<evidence type="ECO:0000313" key="7">
    <source>
        <dbReference type="EMBL" id="KAK0556529.1"/>
    </source>
</evidence>
<evidence type="ECO:0000256" key="5">
    <source>
        <dbReference type="SAM" id="Phobius"/>
    </source>
</evidence>
<dbReference type="GO" id="GO:0005829">
    <property type="term" value="C:cytosol"/>
    <property type="evidence" value="ECO:0007669"/>
    <property type="project" value="GOC"/>
</dbReference>
<dbReference type="InterPro" id="IPR006581">
    <property type="entry name" value="VPS10"/>
</dbReference>
<dbReference type="GO" id="GO:0006895">
    <property type="term" value="P:Golgi to endosome transport"/>
    <property type="evidence" value="ECO:0007669"/>
    <property type="project" value="TreeGrafter"/>
</dbReference>
<feature type="domain" description="VPS10" evidence="6">
    <location>
        <begin position="40"/>
        <end position="689"/>
    </location>
</feature>
<dbReference type="Pfam" id="PF15902">
    <property type="entry name" value="Sortilin-Vps10"/>
    <property type="match status" value="1"/>
</dbReference>
<dbReference type="Proteomes" id="UP001176517">
    <property type="component" value="Unassembled WGS sequence"/>
</dbReference>
<reference evidence="7" key="1">
    <citation type="journal article" date="2023" name="PhytoFront">
        <title>Draft Genome Resources of Seven Strains of Tilletia horrida, Causal Agent of Kernel Smut of Rice.</title>
        <authorList>
            <person name="Khanal S."/>
            <person name="Antony Babu S."/>
            <person name="Zhou X.G."/>
        </authorList>
    </citation>
    <scope>NUCLEOTIDE SEQUENCE</scope>
    <source>
        <strain evidence="7">TX6</strain>
    </source>
</reference>
<sequence>MISDSTQHDRRLAAEVGKPTHKRHEFSAEVSDYTWFHNSTNVIAHCLDGTIWLSVNEGYTWTQLKDIGGDFGDGHAMAVIPHKYEPSRAYLIARGQRIWVTMDYGQNWKPFDAPDLPNAMFIDVLGFHHENPDWLIWTGQFHCDSVVSPDCRARAWYSTDNGQYWKPIDEYVRTCTWPAKGHFPGKPSTIMCQSYKSKKGSQPTFNSNNNALELISGDQFYNPSYRRKIFDNVIDSATFSDFLLVGELRNKGTDLQMQVSLNGVDWAVPTFPPNMAPKSPAYTVLESRTKALFLHVTTHSNSGSEWGTLMKSNSNGSYYAISQEHVNRNSKGFVDFDKTQSLEGIAFLNVVTNPDSAALNKVKTLQTRVSHNDGGHWDLLDPPGLDSLGKSYDCVQKNCSLHLQSFTERPNPALSYTSPSAPGLILAVGNVGSKLGKWSDGDTFLSRDGGFVWEEVRKGAYMWEFGDQGNIIVMAADQKPTSKVIYTLDQGKAWSEYDFGEELIVTGIATVPEDVHRKFMLFGLTPKAAHKTIGIFLDFTHTEPRKCNRDPAHPENDDFELFSPSENRKEDCLFGTQTYYIRRKRQAKCYVGEELKNPHEIRKTCECTDVDFECEYNFARNSTGQCVQLPGTSLLPEDPYSQCSVKDSKGNLADQWFERTSVRKIPISKCEGGKRPDRGKAHDCPNRLRWAHGIFWWGSVLFAAVLLAGLVSFWWTQKAGNRGSGGRIRLPGSSSTPSGFSSGGPLSTLASVVPFLQGVGLIVFSKLYDLAESIPGLGRSRTRESFGYRSLSADADAEVLNDYDDDEEA</sequence>
<dbReference type="Gene3D" id="3.30.60.270">
    <property type="match status" value="1"/>
</dbReference>
<dbReference type="GO" id="GO:0005794">
    <property type="term" value="C:Golgi apparatus"/>
    <property type="evidence" value="ECO:0007669"/>
    <property type="project" value="TreeGrafter"/>
</dbReference>
<dbReference type="InterPro" id="IPR015943">
    <property type="entry name" value="WD40/YVTN_repeat-like_dom_sf"/>
</dbReference>
<organism evidence="7 8">
    <name type="scientific">Tilletia horrida</name>
    <dbReference type="NCBI Taxonomy" id="155126"/>
    <lineage>
        <taxon>Eukaryota</taxon>
        <taxon>Fungi</taxon>
        <taxon>Dikarya</taxon>
        <taxon>Basidiomycota</taxon>
        <taxon>Ustilaginomycotina</taxon>
        <taxon>Exobasidiomycetes</taxon>
        <taxon>Tilletiales</taxon>
        <taxon>Tilletiaceae</taxon>
        <taxon>Tilletia</taxon>
    </lineage>
</organism>
<keyword evidence="8" id="KW-1185">Reference proteome</keyword>
<dbReference type="GO" id="GO:0006896">
    <property type="term" value="P:Golgi to vacuole transport"/>
    <property type="evidence" value="ECO:0007669"/>
    <property type="project" value="TreeGrafter"/>
</dbReference>
<evidence type="ECO:0000256" key="1">
    <source>
        <dbReference type="ARBA" id="ARBA00004370"/>
    </source>
</evidence>
<feature type="transmembrane region" description="Helical" evidence="5">
    <location>
        <begin position="694"/>
        <end position="715"/>
    </location>
</feature>
<dbReference type="GO" id="GO:0016020">
    <property type="term" value="C:membrane"/>
    <property type="evidence" value="ECO:0007669"/>
    <property type="project" value="UniProtKB-SubCell"/>
</dbReference>
<dbReference type="InterPro" id="IPR031778">
    <property type="entry name" value="Sortilin_N"/>
</dbReference>
<dbReference type="EMBL" id="JAPDMZ010000014">
    <property type="protein sequence ID" value="KAK0556529.1"/>
    <property type="molecule type" value="Genomic_DNA"/>
</dbReference>
<keyword evidence="4" id="KW-0325">Glycoprotein</keyword>
<dbReference type="GO" id="GO:0006623">
    <property type="term" value="P:protein targeting to vacuole"/>
    <property type="evidence" value="ECO:0007669"/>
    <property type="project" value="TreeGrafter"/>
</dbReference>
<accession>A0AAN6GTL7</accession>